<dbReference type="RefSeq" id="WP_148311644.1">
    <property type="nucleotide sequence ID" value="NZ_CP008953.1"/>
</dbReference>
<dbReference type="HOGENOM" id="CLU_176776_0_0_11"/>
<dbReference type="Proteomes" id="UP000028492">
    <property type="component" value="Chromosome"/>
</dbReference>
<sequence length="105" mass="10434">MAGYEAVLGEIDEASKAAGRLVDDARGLDTAGVVPAGDAGLPGTRSAGKLAALKSAWSGKGQRWAGAWAAYSGDLGKAAANYRANEAAAQQDLHVTVSHGGPKAG</sequence>
<evidence type="ECO:0000313" key="1">
    <source>
        <dbReference type="EMBL" id="AIG80832.1"/>
    </source>
</evidence>
<name>A0A075V338_9PSEU</name>
<organism evidence="1 2">
    <name type="scientific">Amycolatopsis japonica</name>
    <dbReference type="NCBI Taxonomy" id="208439"/>
    <lineage>
        <taxon>Bacteria</taxon>
        <taxon>Bacillati</taxon>
        <taxon>Actinomycetota</taxon>
        <taxon>Actinomycetes</taxon>
        <taxon>Pseudonocardiales</taxon>
        <taxon>Pseudonocardiaceae</taxon>
        <taxon>Amycolatopsis</taxon>
        <taxon>Amycolatopsis japonica group</taxon>
    </lineage>
</organism>
<dbReference type="STRING" id="208439.AJAP_40275"/>
<dbReference type="KEGG" id="aja:AJAP_40275"/>
<keyword evidence="2" id="KW-1185">Reference proteome</keyword>
<dbReference type="EMBL" id="CP008953">
    <property type="protein sequence ID" value="AIG80832.1"/>
    <property type="molecule type" value="Genomic_DNA"/>
</dbReference>
<gene>
    <name evidence="1" type="ORF">AJAP_40275</name>
</gene>
<protein>
    <submittedName>
        <fullName evidence="1">Uncharacterized protein</fullName>
    </submittedName>
</protein>
<reference evidence="1 2" key="1">
    <citation type="journal article" date="2014" name="J. Biotechnol.">
        <title>Complete genome sequence of the actinobacterium Amycolatopsis japonica MG417-CF17(T) (=DSM 44213T) producing (S,S)-N,N'-ethylenediaminedisuccinic acid.</title>
        <authorList>
            <person name="Stegmann E."/>
            <person name="Albersmeier A."/>
            <person name="Spohn M."/>
            <person name="Gert H."/>
            <person name="Weber T."/>
            <person name="Wohlleben W."/>
            <person name="Kalinowski J."/>
            <person name="Ruckert C."/>
        </authorList>
    </citation>
    <scope>NUCLEOTIDE SEQUENCE [LARGE SCALE GENOMIC DNA]</scope>
    <source>
        <strain evidence="2">MG417-CF17 (DSM 44213)</strain>
    </source>
</reference>
<evidence type="ECO:0000313" key="2">
    <source>
        <dbReference type="Proteomes" id="UP000028492"/>
    </source>
</evidence>
<proteinExistence type="predicted"/>
<accession>A0A075V338</accession>
<dbReference type="AlphaFoldDB" id="A0A075V338"/>